<protein>
    <submittedName>
        <fullName evidence="1">7487_t:CDS:1</fullName>
    </submittedName>
</protein>
<organism evidence="1 2">
    <name type="scientific">Racocetra persica</name>
    <dbReference type="NCBI Taxonomy" id="160502"/>
    <lineage>
        <taxon>Eukaryota</taxon>
        <taxon>Fungi</taxon>
        <taxon>Fungi incertae sedis</taxon>
        <taxon>Mucoromycota</taxon>
        <taxon>Glomeromycotina</taxon>
        <taxon>Glomeromycetes</taxon>
        <taxon>Diversisporales</taxon>
        <taxon>Gigasporaceae</taxon>
        <taxon>Racocetra</taxon>
    </lineage>
</organism>
<evidence type="ECO:0000313" key="2">
    <source>
        <dbReference type="Proteomes" id="UP000789920"/>
    </source>
</evidence>
<name>A0ACA9SN97_9GLOM</name>
<comment type="caution">
    <text evidence="1">The sequence shown here is derived from an EMBL/GenBank/DDBJ whole genome shotgun (WGS) entry which is preliminary data.</text>
</comment>
<feature type="non-terminal residue" evidence="1">
    <location>
        <position position="81"/>
    </location>
</feature>
<gene>
    <name evidence="1" type="ORF">RPERSI_LOCUS32720</name>
</gene>
<dbReference type="Proteomes" id="UP000789920">
    <property type="component" value="Unassembled WGS sequence"/>
</dbReference>
<dbReference type="EMBL" id="CAJVQC010138076">
    <property type="protein sequence ID" value="CAG8843355.1"/>
    <property type="molecule type" value="Genomic_DNA"/>
</dbReference>
<keyword evidence="2" id="KW-1185">Reference proteome</keyword>
<proteinExistence type="predicted"/>
<evidence type="ECO:0000313" key="1">
    <source>
        <dbReference type="EMBL" id="CAG8843355.1"/>
    </source>
</evidence>
<accession>A0ACA9SN97</accession>
<sequence length="81" mass="9786">SNTKLENIINEFRNNLDRYQEDITASKGKIREYREILHKTVLQINRVRMGRIPAYSKQAQQCSLCNKQYVFIKWCKFCDRE</sequence>
<feature type="non-terminal residue" evidence="1">
    <location>
        <position position="1"/>
    </location>
</feature>
<reference evidence="1" key="1">
    <citation type="submission" date="2021-06" db="EMBL/GenBank/DDBJ databases">
        <authorList>
            <person name="Kallberg Y."/>
            <person name="Tangrot J."/>
            <person name="Rosling A."/>
        </authorList>
    </citation>
    <scope>NUCLEOTIDE SEQUENCE</scope>
    <source>
        <strain evidence="1">MA461A</strain>
    </source>
</reference>